<keyword evidence="3" id="KW-0813">Transport</keyword>
<evidence type="ECO:0000256" key="4">
    <source>
        <dbReference type="ARBA" id="ARBA00022892"/>
    </source>
</evidence>
<evidence type="ECO:0000256" key="5">
    <source>
        <dbReference type="ARBA" id="ARBA00022927"/>
    </source>
</evidence>
<sequence length="309" mass="34794">MNANERRISEAKECEKKALEHLKTSIWKMKTKPEYDSAASEYDRAAVCYKNAENLDLCKQMYLKAAECHGNNKNQFHEAKCKESAAMVARDLKNMKEAGKLFKEAAEGFLYAGVMDTAAMTIDKAAKMMENNDADVAIELYEFGLTLVQQADRSKLAMGFLHRLIKLFLKAGNYEKAKQASVDLIEKYKEVQELPKIGQLVVGMVIMSLIQGDPIEALKQLYHLPDQGTTDFSDERSLSNNIITAYEKGDEEKLQSLLTRPYLKCMDNDYLRIFKFCHVPESKRRNVAAVENGGGGIAAGVEFDENDLC</sequence>
<evidence type="ECO:0000313" key="10">
    <source>
        <dbReference type="WBParaSite" id="PSU_v2.g15999.t1"/>
    </source>
</evidence>
<dbReference type="GO" id="GO:0006886">
    <property type="term" value="P:intracellular protein transport"/>
    <property type="evidence" value="ECO:0007669"/>
    <property type="project" value="InterPro"/>
</dbReference>
<evidence type="ECO:0000256" key="7">
    <source>
        <dbReference type="ARBA" id="ARBA00040047"/>
    </source>
</evidence>
<dbReference type="GO" id="GO:0005483">
    <property type="term" value="F:soluble NSF attachment protein activity"/>
    <property type="evidence" value="ECO:0007669"/>
    <property type="project" value="TreeGrafter"/>
</dbReference>
<name>A0A914YF45_9BILA</name>
<evidence type="ECO:0000256" key="6">
    <source>
        <dbReference type="ARBA" id="ARBA00023136"/>
    </source>
</evidence>
<accession>A0A914YF45</accession>
<comment type="subcellular location">
    <subcellularLocation>
        <location evidence="1">Membrane</location>
        <topology evidence="1">Peripheral membrane protein</topology>
    </subcellularLocation>
</comment>
<reference evidence="10" key="1">
    <citation type="submission" date="2022-11" db="UniProtKB">
        <authorList>
            <consortium name="WormBaseParasite"/>
        </authorList>
    </citation>
    <scope>IDENTIFICATION</scope>
</reference>
<evidence type="ECO:0000256" key="3">
    <source>
        <dbReference type="ARBA" id="ARBA00022448"/>
    </source>
</evidence>
<keyword evidence="5" id="KW-0653">Protein transport</keyword>
<dbReference type="PANTHER" id="PTHR13768:SF2">
    <property type="entry name" value="GAMMA-SOLUBLE NSF ATTACHMENT PROTEIN"/>
    <property type="match status" value="1"/>
</dbReference>
<dbReference type="SUPFAM" id="SSF48452">
    <property type="entry name" value="TPR-like"/>
    <property type="match status" value="1"/>
</dbReference>
<dbReference type="Proteomes" id="UP000887577">
    <property type="component" value="Unplaced"/>
</dbReference>
<proteinExistence type="inferred from homology"/>
<keyword evidence="9" id="KW-1185">Reference proteome</keyword>
<organism evidence="9 10">
    <name type="scientific">Panagrolaimus superbus</name>
    <dbReference type="NCBI Taxonomy" id="310955"/>
    <lineage>
        <taxon>Eukaryota</taxon>
        <taxon>Metazoa</taxon>
        <taxon>Ecdysozoa</taxon>
        <taxon>Nematoda</taxon>
        <taxon>Chromadorea</taxon>
        <taxon>Rhabditida</taxon>
        <taxon>Tylenchina</taxon>
        <taxon>Panagrolaimomorpha</taxon>
        <taxon>Panagrolaimoidea</taxon>
        <taxon>Panagrolaimidae</taxon>
        <taxon>Panagrolaimus</taxon>
    </lineage>
</organism>
<evidence type="ECO:0000256" key="8">
    <source>
        <dbReference type="ARBA" id="ARBA00042485"/>
    </source>
</evidence>
<dbReference type="Pfam" id="PF14938">
    <property type="entry name" value="SNAP"/>
    <property type="match status" value="1"/>
</dbReference>
<dbReference type="AlphaFoldDB" id="A0A914YF45"/>
<protein>
    <recommendedName>
        <fullName evidence="7">Gamma-soluble NSF attachment protein</fullName>
    </recommendedName>
    <alternativeName>
        <fullName evidence="8">N-ethylmaleimide-sensitive factor attachment protein gamma</fullName>
    </alternativeName>
</protein>
<dbReference type="InterPro" id="IPR000744">
    <property type="entry name" value="NSF_attach"/>
</dbReference>
<comment type="similarity">
    <text evidence="2">Belongs to the SNAP family.</text>
</comment>
<dbReference type="InterPro" id="IPR011990">
    <property type="entry name" value="TPR-like_helical_dom_sf"/>
</dbReference>
<evidence type="ECO:0000313" key="9">
    <source>
        <dbReference type="Proteomes" id="UP000887577"/>
    </source>
</evidence>
<evidence type="ECO:0000256" key="1">
    <source>
        <dbReference type="ARBA" id="ARBA00004170"/>
    </source>
</evidence>
<dbReference type="GO" id="GO:0005774">
    <property type="term" value="C:vacuolar membrane"/>
    <property type="evidence" value="ECO:0007669"/>
    <property type="project" value="TreeGrafter"/>
</dbReference>
<dbReference type="WBParaSite" id="PSU_v2.g15999.t1">
    <property type="protein sequence ID" value="PSU_v2.g15999.t1"/>
    <property type="gene ID" value="PSU_v2.g15999"/>
</dbReference>
<dbReference type="GO" id="GO:0031201">
    <property type="term" value="C:SNARE complex"/>
    <property type="evidence" value="ECO:0007669"/>
    <property type="project" value="TreeGrafter"/>
</dbReference>
<dbReference type="Gene3D" id="1.25.40.10">
    <property type="entry name" value="Tetratricopeptide repeat domain"/>
    <property type="match status" value="1"/>
</dbReference>
<evidence type="ECO:0000256" key="2">
    <source>
        <dbReference type="ARBA" id="ARBA00010050"/>
    </source>
</evidence>
<keyword evidence="4" id="KW-0931">ER-Golgi transport</keyword>
<dbReference type="PANTHER" id="PTHR13768">
    <property type="entry name" value="SOLUBLE NSF ATTACHMENT PROTEIN SNAP"/>
    <property type="match status" value="1"/>
</dbReference>
<keyword evidence="6" id="KW-0472">Membrane</keyword>
<dbReference type="GO" id="GO:0019905">
    <property type="term" value="F:syntaxin binding"/>
    <property type="evidence" value="ECO:0007669"/>
    <property type="project" value="TreeGrafter"/>
</dbReference>
<dbReference type="GO" id="GO:0016192">
    <property type="term" value="P:vesicle-mediated transport"/>
    <property type="evidence" value="ECO:0007669"/>
    <property type="project" value="UniProtKB-KW"/>
</dbReference>